<dbReference type="SUPFAM" id="SSF48498">
    <property type="entry name" value="Tetracyclin repressor-like, C-terminal domain"/>
    <property type="match status" value="1"/>
</dbReference>
<evidence type="ECO:0000256" key="1">
    <source>
        <dbReference type="ARBA" id="ARBA00023015"/>
    </source>
</evidence>
<evidence type="ECO:0000313" key="7">
    <source>
        <dbReference type="Proteomes" id="UP000095210"/>
    </source>
</evidence>
<evidence type="ECO:0000259" key="4">
    <source>
        <dbReference type="Pfam" id="PF00440"/>
    </source>
</evidence>
<protein>
    <submittedName>
        <fullName evidence="6">Transcriptional regulator, TetR family</fullName>
    </submittedName>
</protein>
<feature type="domain" description="HTH tetR-type" evidence="4">
    <location>
        <begin position="16"/>
        <end position="51"/>
    </location>
</feature>
<sequence>MARRRDVRIDGAVVVAVRELLTEVGYGQLTMELVARRASTSKPALRRRWPSLRHIVIDAMADARAGVVEPDRGCVVCDLTEHLDALSAAMDDAAMGRVLPALVADLADDPELRDEFLTRFWAPRRAACLTTIQKATDRGQLRASLDPELIIDALAGPLLMRHLFGHARDDRDTRRHLLHILLTGLAPEGVRHDCR</sequence>
<dbReference type="GO" id="GO:0000976">
    <property type="term" value="F:transcription cis-regulatory region binding"/>
    <property type="evidence" value="ECO:0007669"/>
    <property type="project" value="TreeGrafter"/>
</dbReference>
<gene>
    <name evidence="6" type="ORF">TL08_24245</name>
</gene>
<dbReference type="RefSeq" id="WP_069854092.1">
    <property type="nucleotide sequence ID" value="NZ_CP014859.1"/>
</dbReference>
<dbReference type="PANTHER" id="PTHR30055:SF148">
    <property type="entry name" value="TETR-FAMILY TRANSCRIPTIONAL REGULATOR"/>
    <property type="match status" value="1"/>
</dbReference>
<dbReference type="InterPro" id="IPR001647">
    <property type="entry name" value="HTH_TetR"/>
</dbReference>
<dbReference type="InterPro" id="IPR036271">
    <property type="entry name" value="Tet_transcr_reg_TetR-rel_C_sf"/>
</dbReference>
<reference evidence="7" key="1">
    <citation type="submission" date="2016-03" db="EMBL/GenBank/DDBJ databases">
        <title>Complete genome sequence of the type strain Actinoalloteichus hymeniacidonis DSM 45092.</title>
        <authorList>
            <person name="Schaffert L."/>
            <person name="Albersmeier A."/>
            <person name="Winkler A."/>
            <person name="Kalinowski J."/>
            <person name="Zotchev S."/>
            <person name="Ruckert C."/>
        </authorList>
    </citation>
    <scope>NUCLEOTIDE SEQUENCE [LARGE SCALE GENOMIC DNA]</scope>
    <source>
        <strain evidence="7">HPA177(T) (DSM 45092(T))</strain>
    </source>
</reference>
<dbReference type="Pfam" id="PF16859">
    <property type="entry name" value="TetR_C_11"/>
    <property type="match status" value="1"/>
</dbReference>
<dbReference type="SUPFAM" id="SSF46689">
    <property type="entry name" value="Homeodomain-like"/>
    <property type="match status" value="1"/>
</dbReference>
<keyword evidence="7" id="KW-1185">Reference proteome</keyword>
<proteinExistence type="predicted"/>
<dbReference type="Gene3D" id="1.10.10.60">
    <property type="entry name" value="Homeodomain-like"/>
    <property type="match status" value="1"/>
</dbReference>
<keyword evidence="3" id="KW-0804">Transcription</keyword>
<accession>A0AAC9N104</accession>
<name>A0AAC9N104_9PSEU</name>
<dbReference type="Gene3D" id="1.10.357.10">
    <property type="entry name" value="Tetracycline Repressor, domain 2"/>
    <property type="match status" value="1"/>
</dbReference>
<dbReference type="Pfam" id="PF00440">
    <property type="entry name" value="TetR_N"/>
    <property type="match status" value="1"/>
</dbReference>
<dbReference type="KEGG" id="ahm:TL08_24245"/>
<dbReference type="AlphaFoldDB" id="A0AAC9N104"/>
<dbReference type="InterPro" id="IPR009057">
    <property type="entry name" value="Homeodomain-like_sf"/>
</dbReference>
<organism evidence="6 7">
    <name type="scientific">Actinoalloteichus hymeniacidonis</name>
    <dbReference type="NCBI Taxonomy" id="340345"/>
    <lineage>
        <taxon>Bacteria</taxon>
        <taxon>Bacillati</taxon>
        <taxon>Actinomycetota</taxon>
        <taxon>Actinomycetes</taxon>
        <taxon>Pseudonocardiales</taxon>
        <taxon>Pseudonocardiaceae</taxon>
        <taxon>Actinoalloteichus</taxon>
    </lineage>
</organism>
<evidence type="ECO:0000259" key="5">
    <source>
        <dbReference type="Pfam" id="PF16859"/>
    </source>
</evidence>
<keyword evidence="2" id="KW-0238">DNA-binding</keyword>
<dbReference type="InterPro" id="IPR050109">
    <property type="entry name" value="HTH-type_TetR-like_transc_reg"/>
</dbReference>
<evidence type="ECO:0000256" key="2">
    <source>
        <dbReference type="ARBA" id="ARBA00023125"/>
    </source>
</evidence>
<evidence type="ECO:0000313" key="6">
    <source>
        <dbReference type="EMBL" id="AOS65627.1"/>
    </source>
</evidence>
<dbReference type="EMBL" id="CP014859">
    <property type="protein sequence ID" value="AOS65627.1"/>
    <property type="molecule type" value="Genomic_DNA"/>
</dbReference>
<dbReference type="Proteomes" id="UP000095210">
    <property type="component" value="Chromosome"/>
</dbReference>
<keyword evidence="1" id="KW-0805">Transcription regulation</keyword>
<dbReference type="PANTHER" id="PTHR30055">
    <property type="entry name" value="HTH-TYPE TRANSCRIPTIONAL REGULATOR RUTR"/>
    <property type="match status" value="1"/>
</dbReference>
<evidence type="ECO:0000256" key="3">
    <source>
        <dbReference type="ARBA" id="ARBA00023163"/>
    </source>
</evidence>
<dbReference type="GO" id="GO:0003700">
    <property type="term" value="F:DNA-binding transcription factor activity"/>
    <property type="evidence" value="ECO:0007669"/>
    <property type="project" value="TreeGrafter"/>
</dbReference>
<feature type="domain" description="Tetracyclin repressor-like C-terminal" evidence="5">
    <location>
        <begin position="70"/>
        <end position="178"/>
    </location>
</feature>
<dbReference type="InterPro" id="IPR011075">
    <property type="entry name" value="TetR_C"/>
</dbReference>